<dbReference type="GO" id="GO:0019752">
    <property type="term" value="P:carboxylic acid metabolic process"/>
    <property type="evidence" value="ECO:0007669"/>
    <property type="project" value="UniProtKB-ARBA"/>
</dbReference>
<dbReference type="AlphaFoldDB" id="A0A543I7Y8"/>
<dbReference type="InterPro" id="IPR011234">
    <property type="entry name" value="Fumarylacetoacetase-like_C"/>
</dbReference>
<dbReference type="GO" id="GO:0016853">
    <property type="term" value="F:isomerase activity"/>
    <property type="evidence" value="ECO:0007669"/>
    <property type="project" value="UniProtKB-ARBA"/>
</dbReference>
<organism evidence="4 5">
    <name type="scientific">Actinomadura hallensis</name>
    <dbReference type="NCBI Taxonomy" id="337895"/>
    <lineage>
        <taxon>Bacteria</taxon>
        <taxon>Bacillati</taxon>
        <taxon>Actinomycetota</taxon>
        <taxon>Actinomycetes</taxon>
        <taxon>Streptosporangiales</taxon>
        <taxon>Thermomonosporaceae</taxon>
        <taxon>Actinomadura</taxon>
    </lineage>
</organism>
<dbReference type="InterPro" id="IPR036663">
    <property type="entry name" value="Fumarylacetoacetase_C_sf"/>
</dbReference>
<dbReference type="EMBL" id="VFPO01000001">
    <property type="protein sequence ID" value="TQM66610.1"/>
    <property type="molecule type" value="Genomic_DNA"/>
</dbReference>
<name>A0A543I7Y8_9ACTN</name>
<accession>A0A543I7Y8</accession>
<evidence type="ECO:0000313" key="4">
    <source>
        <dbReference type="EMBL" id="TQM66610.1"/>
    </source>
</evidence>
<dbReference type="OrthoDB" id="9805307at2"/>
<comment type="similarity">
    <text evidence="1">Belongs to the FAH family.</text>
</comment>
<feature type="domain" description="Fumarylacetoacetase-like C-terminal" evidence="3">
    <location>
        <begin position="67"/>
        <end position="285"/>
    </location>
</feature>
<evidence type="ECO:0000256" key="1">
    <source>
        <dbReference type="ARBA" id="ARBA00010211"/>
    </source>
</evidence>
<dbReference type="FunFam" id="3.90.850.10:FF:000002">
    <property type="entry name" value="2-hydroxyhepta-2,4-diene-1,7-dioate isomerase"/>
    <property type="match status" value="1"/>
</dbReference>
<sequence>MKLATYRLPDGGIRHGQIVDGGRVTDLGHGDLLPVVASLGAGAPPEPAETHALDEVTLLAPLLRPGKVLAVAANYQEHVTETGGKRIDKSRISPRLFLKPGTAVSGPGEEIALPSVSPSVDWEAELVAVIGRGGKDIPVEDALGHVAGYTIGNDVSARKMDYGYERDTEDPAVAFFDWLNGKWLDGFAALGPWLVTADEVPDPQKLEVTLEVNGRVRQHGDTGQMIFNVAELVAFASRLMTLEPGDVLYTGTPSGVGLASGEFLSAGDEMTVRVTGLGSLVNRVR</sequence>
<keyword evidence="2" id="KW-0479">Metal-binding</keyword>
<evidence type="ECO:0000259" key="3">
    <source>
        <dbReference type="Pfam" id="PF01557"/>
    </source>
</evidence>
<dbReference type="Pfam" id="PF01557">
    <property type="entry name" value="FAA_hydrolase"/>
    <property type="match status" value="1"/>
</dbReference>
<dbReference type="PANTHER" id="PTHR42796:SF4">
    <property type="entry name" value="FUMARYLACETOACETATE HYDROLASE DOMAIN-CONTAINING PROTEIN 2A"/>
    <property type="match status" value="1"/>
</dbReference>
<protein>
    <submittedName>
        <fullName evidence="4">2-keto-4-pentenoate hydratase/2-oxohepta-3-ene-1,7-dioic acid hydratase in catechol pathway</fullName>
    </submittedName>
</protein>
<reference evidence="4 5" key="1">
    <citation type="submission" date="2019-06" db="EMBL/GenBank/DDBJ databases">
        <title>Sequencing the genomes of 1000 actinobacteria strains.</title>
        <authorList>
            <person name="Klenk H.-P."/>
        </authorList>
    </citation>
    <scope>NUCLEOTIDE SEQUENCE [LARGE SCALE GENOMIC DNA]</scope>
    <source>
        <strain evidence="4 5">DSM 45043</strain>
    </source>
</reference>
<comment type="caution">
    <text evidence="4">The sequence shown here is derived from an EMBL/GenBank/DDBJ whole genome shotgun (WGS) entry which is preliminary data.</text>
</comment>
<dbReference type="InterPro" id="IPR051121">
    <property type="entry name" value="FAH"/>
</dbReference>
<evidence type="ECO:0000313" key="5">
    <source>
        <dbReference type="Proteomes" id="UP000316706"/>
    </source>
</evidence>
<dbReference type="GO" id="GO:0046872">
    <property type="term" value="F:metal ion binding"/>
    <property type="evidence" value="ECO:0007669"/>
    <property type="project" value="UniProtKB-KW"/>
</dbReference>
<evidence type="ECO:0000256" key="2">
    <source>
        <dbReference type="ARBA" id="ARBA00022723"/>
    </source>
</evidence>
<keyword evidence="5" id="KW-1185">Reference proteome</keyword>
<gene>
    <name evidence="4" type="ORF">FHX41_0191</name>
</gene>
<dbReference type="RefSeq" id="WP_141965728.1">
    <property type="nucleotide sequence ID" value="NZ_VFPO01000001.1"/>
</dbReference>
<dbReference type="PANTHER" id="PTHR42796">
    <property type="entry name" value="FUMARYLACETOACETATE HYDROLASE DOMAIN-CONTAINING PROTEIN 2A-RELATED"/>
    <property type="match status" value="1"/>
</dbReference>
<dbReference type="Gene3D" id="3.90.850.10">
    <property type="entry name" value="Fumarylacetoacetase-like, C-terminal domain"/>
    <property type="match status" value="1"/>
</dbReference>
<dbReference type="Proteomes" id="UP000316706">
    <property type="component" value="Unassembled WGS sequence"/>
</dbReference>
<dbReference type="SUPFAM" id="SSF56529">
    <property type="entry name" value="FAH"/>
    <property type="match status" value="1"/>
</dbReference>
<proteinExistence type="inferred from homology"/>